<name>A0A2W1MX12_9FLAO</name>
<gene>
    <name evidence="2" type="ORF">DNU06_16730</name>
</gene>
<feature type="transmembrane region" description="Helical" evidence="1">
    <location>
        <begin position="179"/>
        <end position="196"/>
    </location>
</feature>
<feature type="transmembrane region" description="Helical" evidence="1">
    <location>
        <begin position="20"/>
        <end position="47"/>
    </location>
</feature>
<keyword evidence="1" id="KW-0812">Transmembrane</keyword>
<keyword evidence="1" id="KW-1133">Transmembrane helix</keyword>
<keyword evidence="3" id="KW-1185">Reference proteome</keyword>
<reference evidence="2 3" key="1">
    <citation type="submission" date="2018-06" db="EMBL/GenBank/DDBJ databases">
        <title>The draft genome sequence of Crocinitomix sp. SM1701.</title>
        <authorList>
            <person name="Zhang X."/>
        </authorList>
    </citation>
    <scope>NUCLEOTIDE SEQUENCE [LARGE SCALE GENOMIC DNA]</scope>
    <source>
        <strain evidence="2 3">SM1701</strain>
    </source>
</reference>
<accession>A0A2W1MX12</accession>
<organism evidence="2 3">
    <name type="scientific">Putridiphycobacter roseus</name>
    <dbReference type="NCBI Taxonomy" id="2219161"/>
    <lineage>
        <taxon>Bacteria</taxon>
        <taxon>Pseudomonadati</taxon>
        <taxon>Bacteroidota</taxon>
        <taxon>Flavobacteriia</taxon>
        <taxon>Flavobacteriales</taxon>
        <taxon>Crocinitomicaceae</taxon>
        <taxon>Putridiphycobacter</taxon>
    </lineage>
</organism>
<dbReference type="Proteomes" id="UP000249248">
    <property type="component" value="Unassembled WGS sequence"/>
</dbReference>
<evidence type="ECO:0000313" key="2">
    <source>
        <dbReference type="EMBL" id="PZE15690.1"/>
    </source>
</evidence>
<evidence type="ECO:0000313" key="3">
    <source>
        <dbReference type="Proteomes" id="UP000249248"/>
    </source>
</evidence>
<evidence type="ECO:0000256" key="1">
    <source>
        <dbReference type="SAM" id="Phobius"/>
    </source>
</evidence>
<keyword evidence="1" id="KW-0472">Membrane</keyword>
<feature type="transmembrane region" description="Helical" evidence="1">
    <location>
        <begin position="150"/>
        <end position="173"/>
    </location>
</feature>
<comment type="caution">
    <text evidence="2">The sequence shown here is derived from an EMBL/GenBank/DDBJ whole genome shotgun (WGS) entry which is preliminary data.</text>
</comment>
<dbReference type="RefSeq" id="WP_111064656.1">
    <property type="nucleotide sequence ID" value="NZ_JBHUCU010000004.1"/>
</dbReference>
<dbReference type="OrthoDB" id="1467883at2"/>
<sequence length="208" mass="25057">MNVVNLLKNPNVQQNALELLFPIIGFVFFDWSFLVIILFYLTDQLGVEIAYLMRLKFVEKIFLPIKKWLFPIAIVSSVTFFVVEFLWIERLFLTEKFDCSTNYFWLEMQQFLKQEFLFFLPVLVYMNYFKDKMTFYKSKLPYENSPERMLAFQITIYLARLTCVGLVVLLWYIFKWSDLAFVFIIPVLKLIFDAWLMPWGKINLFKGI</sequence>
<dbReference type="EMBL" id="QKSB01000019">
    <property type="protein sequence ID" value="PZE15690.1"/>
    <property type="molecule type" value="Genomic_DNA"/>
</dbReference>
<dbReference type="AlphaFoldDB" id="A0A2W1MX12"/>
<feature type="transmembrane region" description="Helical" evidence="1">
    <location>
        <begin position="68"/>
        <end position="88"/>
    </location>
</feature>
<protein>
    <submittedName>
        <fullName evidence="2">Uncharacterized protein</fullName>
    </submittedName>
</protein>
<proteinExistence type="predicted"/>